<sequence>MFTGIVEEIGTLAHSGRGAAGLEMTFRAGLVLEGTQLGDSIAVNGTCLTVTAMTAAGFTAGISPETLERTNLGALAAGQRVNLERAVTPSTRLGGHIVQGHVDGVGRLREKKGSREALWLTVSAAEHIMRYVVPKGFICLDGTSLTVVDVWPDAFNVMLVPHTQDHIVLPDRQVGDAINIEVDIVGKYVEKFMAGYAPGSKASPGISLETLSENGFS</sequence>
<name>A0A8A4TRL5_SULCO</name>
<dbReference type="PANTHER" id="PTHR21098:SF0">
    <property type="entry name" value="RIBOFLAVIN SYNTHASE"/>
    <property type="match status" value="1"/>
</dbReference>
<evidence type="ECO:0000256" key="7">
    <source>
        <dbReference type="ARBA" id="ARBA00022619"/>
    </source>
</evidence>
<dbReference type="SUPFAM" id="SSF63380">
    <property type="entry name" value="Riboflavin synthase domain-like"/>
    <property type="match status" value="2"/>
</dbReference>
<evidence type="ECO:0000256" key="1">
    <source>
        <dbReference type="ARBA" id="ARBA00000968"/>
    </source>
</evidence>
<evidence type="ECO:0000256" key="10">
    <source>
        <dbReference type="NCBIfam" id="TIGR00187"/>
    </source>
</evidence>
<keyword evidence="7" id="KW-0686">Riboflavin biosynthesis</keyword>
<feature type="domain" description="Lumazine-binding" evidence="12">
    <location>
        <begin position="1"/>
        <end position="96"/>
    </location>
</feature>
<feature type="repeat" description="Lumazine-binding" evidence="11">
    <location>
        <begin position="1"/>
        <end position="96"/>
    </location>
</feature>
<reference evidence="13" key="1">
    <citation type="submission" date="2021-03" db="EMBL/GenBank/DDBJ databases">
        <title>Acanthopleuribacteraceae sp. M133.</title>
        <authorList>
            <person name="Wang G."/>
        </authorList>
    </citation>
    <scope>NUCLEOTIDE SEQUENCE</scope>
    <source>
        <strain evidence="13">M133</strain>
    </source>
</reference>
<evidence type="ECO:0000256" key="11">
    <source>
        <dbReference type="PROSITE-ProRule" id="PRU00524"/>
    </source>
</evidence>
<dbReference type="InterPro" id="IPR023366">
    <property type="entry name" value="ATP_synth_asu-like_sf"/>
</dbReference>
<evidence type="ECO:0000256" key="2">
    <source>
        <dbReference type="ARBA" id="ARBA00002803"/>
    </source>
</evidence>
<dbReference type="EMBL" id="CP071793">
    <property type="protein sequence ID" value="QTD52619.1"/>
    <property type="molecule type" value="Genomic_DNA"/>
</dbReference>
<evidence type="ECO:0000259" key="12">
    <source>
        <dbReference type="PROSITE" id="PS51177"/>
    </source>
</evidence>
<feature type="repeat" description="Lumazine-binding" evidence="11">
    <location>
        <begin position="97"/>
        <end position="193"/>
    </location>
</feature>
<evidence type="ECO:0000256" key="3">
    <source>
        <dbReference type="ARBA" id="ARBA00004887"/>
    </source>
</evidence>
<evidence type="ECO:0000313" key="13">
    <source>
        <dbReference type="EMBL" id="QTD52619.1"/>
    </source>
</evidence>
<dbReference type="PIRSF" id="PIRSF000498">
    <property type="entry name" value="Riboflavin_syn_A"/>
    <property type="match status" value="1"/>
</dbReference>
<dbReference type="InterPro" id="IPR001783">
    <property type="entry name" value="Lumazine-bd"/>
</dbReference>
<dbReference type="PANTHER" id="PTHR21098">
    <property type="entry name" value="RIBOFLAVIN SYNTHASE ALPHA CHAIN"/>
    <property type="match status" value="1"/>
</dbReference>
<keyword evidence="14" id="KW-1185">Reference proteome</keyword>
<proteinExistence type="predicted"/>
<dbReference type="InterPro" id="IPR017938">
    <property type="entry name" value="Riboflavin_synthase-like_b-brl"/>
</dbReference>
<dbReference type="Proteomes" id="UP000663929">
    <property type="component" value="Chromosome"/>
</dbReference>
<dbReference type="NCBIfam" id="NF006767">
    <property type="entry name" value="PRK09289.1"/>
    <property type="match status" value="1"/>
</dbReference>
<dbReference type="RefSeq" id="WP_237382723.1">
    <property type="nucleotide sequence ID" value="NZ_CP071793.1"/>
</dbReference>
<organism evidence="13 14">
    <name type="scientific">Sulfidibacter corallicola</name>
    <dbReference type="NCBI Taxonomy" id="2818388"/>
    <lineage>
        <taxon>Bacteria</taxon>
        <taxon>Pseudomonadati</taxon>
        <taxon>Acidobacteriota</taxon>
        <taxon>Holophagae</taxon>
        <taxon>Acanthopleuribacterales</taxon>
        <taxon>Acanthopleuribacteraceae</taxon>
        <taxon>Sulfidibacter</taxon>
    </lineage>
</organism>
<dbReference type="PROSITE" id="PS51177">
    <property type="entry name" value="LUMAZINE_BIND"/>
    <property type="match status" value="2"/>
</dbReference>
<dbReference type="AlphaFoldDB" id="A0A8A4TRL5"/>
<evidence type="ECO:0000256" key="8">
    <source>
        <dbReference type="ARBA" id="ARBA00022679"/>
    </source>
</evidence>
<comment type="catalytic activity">
    <reaction evidence="1">
        <text>2 6,7-dimethyl-8-(1-D-ribityl)lumazine + H(+) = 5-amino-6-(D-ribitylamino)uracil + riboflavin</text>
        <dbReference type="Rhea" id="RHEA:20772"/>
        <dbReference type="ChEBI" id="CHEBI:15378"/>
        <dbReference type="ChEBI" id="CHEBI:15934"/>
        <dbReference type="ChEBI" id="CHEBI:57986"/>
        <dbReference type="ChEBI" id="CHEBI:58201"/>
        <dbReference type="EC" id="2.5.1.9"/>
    </reaction>
</comment>
<dbReference type="FunFam" id="2.40.30.20:FF:000004">
    <property type="entry name" value="Riboflavin synthase, alpha subunit"/>
    <property type="match status" value="1"/>
</dbReference>
<dbReference type="NCBIfam" id="TIGR00187">
    <property type="entry name" value="ribE"/>
    <property type="match status" value="1"/>
</dbReference>
<dbReference type="Pfam" id="PF00677">
    <property type="entry name" value="Lum_binding"/>
    <property type="match status" value="2"/>
</dbReference>
<accession>A0A8A4TRL5</accession>
<feature type="domain" description="Lumazine-binding" evidence="12">
    <location>
        <begin position="97"/>
        <end position="193"/>
    </location>
</feature>
<gene>
    <name evidence="13" type="ORF">J3U87_09105</name>
</gene>
<keyword evidence="8 13" id="KW-0808">Transferase</keyword>
<comment type="function">
    <text evidence="2">Catalyzes the dismutation of two molecules of 6,7-dimethyl-8-ribityllumazine, resulting in the formation of riboflavin and 5-amino-6-(D-ribitylamino)uracil.</text>
</comment>
<dbReference type="KEGG" id="scor:J3U87_09105"/>
<dbReference type="CDD" id="cd00402">
    <property type="entry name" value="Riboflavin_synthase_like"/>
    <property type="match status" value="1"/>
</dbReference>
<dbReference type="InterPro" id="IPR026017">
    <property type="entry name" value="Lumazine-bd_dom"/>
</dbReference>
<evidence type="ECO:0000256" key="5">
    <source>
        <dbReference type="ARBA" id="ARBA00012827"/>
    </source>
</evidence>
<protein>
    <recommendedName>
        <fullName evidence="6 10">Riboflavin synthase</fullName>
        <ecNumber evidence="5 10">2.5.1.9</ecNumber>
    </recommendedName>
</protein>
<evidence type="ECO:0000256" key="6">
    <source>
        <dbReference type="ARBA" id="ARBA00013950"/>
    </source>
</evidence>
<evidence type="ECO:0000313" key="14">
    <source>
        <dbReference type="Proteomes" id="UP000663929"/>
    </source>
</evidence>
<dbReference type="GO" id="GO:0004746">
    <property type="term" value="F:riboflavin synthase activity"/>
    <property type="evidence" value="ECO:0007669"/>
    <property type="project" value="UniProtKB-UniRule"/>
</dbReference>
<evidence type="ECO:0000256" key="4">
    <source>
        <dbReference type="ARBA" id="ARBA00011233"/>
    </source>
</evidence>
<dbReference type="EC" id="2.5.1.9" evidence="5 10"/>
<keyword evidence="9" id="KW-0677">Repeat</keyword>
<comment type="subunit">
    <text evidence="4">Homotrimer.</text>
</comment>
<comment type="pathway">
    <text evidence="3">Cofactor biosynthesis; riboflavin biosynthesis; riboflavin from 2-hydroxy-3-oxobutyl phosphate and 5-amino-6-(D-ribitylamino)uracil: step 2/2.</text>
</comment>
<evidence type="ECO:0000256" key="9">
    <source>
        <dbReference type="ARBA" id="ARBA00022737"/>
    </source>
</evidence>
<dbReference type="GO" id="GO:0009231">
    <property type="term" value="P:riboflavin biosynthetic process"/>
    <property type="evidence" value="ECO:0007669"/>
    <property type="project" value="UniProtKB-KW"/>
</dbReference>
<dbReference type="FunFam" id="2.40.30.20:FF:000003">
    <property type="entry name" value="Riboflavin synthase, alpha subunit"/>
    <property type="match status" value="1"/>
</dbReference>
<dbReference type="Gene3D" id="2.40.30.20">
    <property type="match status" value="2"/>
</dbReference>